<sequence>HGLQSCSRHHFQSTCLTKSTSSLTAKMAPGTNNDGAGDSVENEDFEYEQGNDPKQSQRMLETLGIINVATKSKRVSAANALGFPSKRQKKDESALQKRAPRGQGPNARERIHRGTSDACDEKKEAEENVVAKGDEGAHDGFNEDNAQDGGEGRVRTMVLMAGAWEVSQALTQRNWNAMKTLMTVKRRHTMLKRTTTTKIQRWTMMKRRKRRDEKPRQEGAGAGAVAGVGPQANQALVGAAGAGEVSEVCWDGKEGGHAPTRRGVVLW</sequence>
<evidence type="ECO:0000256" key="1">
    <source>
        <dbReference type="SAM" id="MobiDB-lite"/>
    </source>
</evidence>
<feature type="compositionally biased region" description="Low complexity" evidence="1">
    <location>
        <begin position="13"/>
        <end position="24"/>
    </location>
</feature>
<feature type="non-terminal residue" evidence="2">
    <location>
        <position position="1"/>
    </location>
</feature>
<dbReference type="AlphaFoldDB" id="A0A8J4F3X6"/>
<feature type="region of interest" description="Disordered" evidence="1">
    <location>
        <begin position="79"/>
        <end position="150"/>
    </location>
</feature>
<evidence type="ECO:0000313" key="2">
    <source>
        <dbReference type="EMBL" id="GIL55442.1"/>
    </source>
</evidence>
<keyword evidence="3" id="KW-1185">Reference proteome</keyword>
<feature type="compositionally biased region" description="Basic and acidic residues" evidence="1">
    <location>
        <begin position="107"/>
        <end position="126"/>
    </location>
</feature>
<accession>A0A8J4F3X6</accession>
<name>A0A8J4F3X6_9CHLO</name>
<reference evidence="2" key="1">
    <citation type="journal article" date="2021" name="Proc. Natl. Acad. Sci. U.S.A.">
        <title>Three genomes in the algal genus Volvox reveal the fate of a haploid sex-determining region after a transition to homothallism.</title>
        <authorList>
            <person name="Yamamoto K."/>
            <person name="Hamaji T."/>
            <person name="Kawai-Toyooka H."/>
            <person name="Matsuzaki R."/>
            <person name="Takahashi F."/>
            <person name="Nishimura Y."/>
            <person name="Kawachi M."/>
            <person name="Noguchi H."/>
            <person name="Minakuchi Y."/>
            <person name="Umen J.G."/>
            <person name="Toyoda A."/>
            <person name="Nozaki H."/>
        </authorList>
    </citation>
    <scope>NUCLEOTIDE SEQUENCE</scope>
    <source>
        <strain evidence="2">NIES-3780</strain>
    </source>
</reference>
<evidence type="ECO:0000313" key="3">
    <source>
        <dbReference type="Proteomes" id="UP000747399"/>
    </source>
</evidence>
<dbReference type="EMBL" id="BNCO01000021">
    <property type="protein sequence ID" value="GIL55442.1"/>
    <property type="molecule type" value="Genomic_DNA"/>
</dbReference>
<feature type="region of interest" description="Disordered" evidence="1">
    <location>
        <begin position="1"/>
        <end position="57"/>
    </location>
</feature>
<proteinExistence type="predicted"/>
<organism evidence="2 3">
    <name type="scientific">Volvox africanus</name>
    <dbReference type="NCBI Taxonomy" id="51714"/>
    <lineage>
        <taxon>Eukaryota</taxon>
        <taxon>Viridiplantae</taxon>
        <taxon>Chlorophyta</taxon>
        <taxon>core chlorophytes</taxon>
        <taxon>Chlorophyceae</taxon>
        <taxon>CS clade</taxon>
        <taxon>Chlamydomonadales</taxon>
        <taxon>Volvocaceae</taxon>
        <taxon>Volvox</taxon>
    </lineage>
</organism>
<comment type="caution">
    <text evidence="2">The sequence shown here is derived from an EMBL/GenBank/DDBJ whole genome shotgun (WGS) entry which is preliminary data.</text>
</comment>
<feature type="region of interest" description="Disordered" evidence="1">
    <location>
        <begin position="204"/>
        <end position="226"/>
    </location>
</feature>
<gene>
    <name evidence="2" type="ORF">Vafri_10944</name>
</gene>
<dbReference type="Proteomes" id="UP000747399">
    <property type="component" value="Unassembled WGS sequence"/>
</dbReference>
<feature type="compositionally biased region" description="Acidic residues" evidence="1">
    <location>
        <begin position="40"/>
        <end position="49"/>
    </location>
</feature>
<protein>
    <submittedName>
        <fullName evidence="2">Uncharacterized protein</fullName>
    </submittedName>
</protein>
<feature type="compositionally biased region" description="Basic and acidic residues" evidence="1">
    <location>
        <begin position="132"/>
        <end position="141"/>
    </location>
</feature>